<gene>
    <name evidence="2" type="ORF">ACFQLX_20900</name>
</gene>
<comment type="caution">
    <text evidence="2">The sequence shown here is derived from an EMBL/GenBank/DDBJ whole genome shotgun (WGS) entry which is preliminary data.</text>
</comment>
<organism evidence="2 3">
    <name type="scientific">Streptomyces polyrhachis</name>
    <dbReference type="NCBI Taxonomy" id="1282885"/>
    <lineage>
        <taxon>Bacteria</taxon>
        <taxon>Bacillati</taxon>
        <taxon>Actinomycetota</taxon>
        <taxon>Actinomycetes</taxon>
        <taxon>Kitasatosporales</taxon>
        <taxon>Streptomycetaceae</taxon>
        <taxon>Streptomyces</taxon>
    </lineage>
</organism>
<dbReference type="RefSeq" id="WP_386417373.1">
    <property type="nucleotide sequence ID" value="NZ_JBHSZO010000037.1"/>
</dbReference>
<keyword evidence="3" id="KW-1185">Reference proteome</keyword>
<feature type="region of interest" description="Disordered" evidence="1">
    <location>
        <begin position="54"/>
        <end position="77"/>
    </location>
</feature>
<reference evidence="3" key="1">
    <citation type="journal article" date="2019" name="Int. J. Syst. Evol. Microbiol.">
        <title>The Global Catalogue of Microorganisms (GCM) 10K type strain sequencing project: providing services to taxonomists for standard genome sequencing and annotation.</title>
        <authorList>
            <consortium name="The Broad Institute Genomics Platform"/>
            <consortium name="The Broad Institute Genome Sequencing Center for Infectious Disease"/>
            <person name="Wu L."/>
            <person name="Ma J."/>
        </authorList>
    </citation>
    <scope>NUCLEOTIDE SEQUENCE [LARGE SCALE GENOMIC DNA]</scope>
    <source>
        <strain evidence="3">CGMCC 1.13681</strain>
    </source>
</reference>
<proteinExistence type="predicted"/>
<dbReference type="Proteomes" id="UP001596413">
    <property type="component" value="Unassembled WGS sequence"/>
</dbReference>
<dbReference type="EMBL" id="JBHSZO010000037">
    <property type="protein sequence ID" value="MFC7220597.1"/>
    <property type="molecule type" value="Genomic_DNA"/>
</dbReference>
<sequence length="77" mass="7961">MSSASSGRAGLPTQRARVAAFAVRNPRCKTAADALIALDRLQAGDHSPWLYPTENALHSGPMDKTVAAPDADDTGAA</sequence>
<protein>
    <submittedName>
        <fullName evidence="2">Uncharacterized protein</fullName>
    </submittedName>
</protein>
<evidence type="ECO:0000313" key="2">
    <source>
        <dbReference type="EMBL" id="MFC7220597.1"/>
    </source>
</evidence>
<evidence type="ECO:0000256" key="1">
    <source>
        <dbReference type="SAM" id="MobiDB-lite"/>
    </source>
</evidence>
<name>A0ABW2GIX1_9ACTN</name>
<accession>A0ABW2GIX1</accession>
<evidence type="ECO:0000313" key="3">
    <source>
        <dbReference type="Proteomes" id="UP001596413"/>
    </source>
</evidence>